<name>A0A494YS51_9BACI</name>
<evidence type="ECO:0000313" key="1">
    <source>
        <dbReference type="EMBL" id="RKQ12465.1"/>
    </source>
</evidence>
<sequence>MASGTHTIKVNYPISKVWEFVSDINKWAPLVPGYIEHIIISENKLTWKFVSDIGIMKRTLHMDVKITNWQEPTKVTFNLKGINENFTGDGSFEAVSINDTETQITGFLNITAGGMLSPAINPVLKTVIPKTTTELTQAIGRAI</sequence>
<dbReference type="OrthoDB" id="2374625at2"/>
<dbReference type="SUPFAM" id="SSF55961">
    <property type="entry name" value="Bet v1-like"/>
    <property type="match status" value="1"/>
</dbReference>
<reference evidence="1 2" key="1">
    <citation type="journal article" date="2015" name="Antonie Van Leeuwenhoek">
        <title>Oceanobacillus bengalensis sp. nov., a bacterium isolated from seawater of the Bay of Bengal.</title>
        <authorList>
            <person name="Yongchang O."/>
            <person name="Xiang W."/>
            <person name="Wang G."/>
        </authorList>
    </citation>
    <scope>NUCLEOTIDE SEQUENCE [LARGE SCALE GENOMIC DNA]</scope>
    <source>
        <strain evidence="1 2">MCCC 1K00260</strain>
    </source>
</reference>
<keyword evidence="2" id="KW-1185">Reference proteome</keyword>
<organism evidence="1 2">
    <name type="scientific">Oceanobacillus bengalensis</name>
    <dbReference type="NCBI Taxonomy" id="1435466"/>
    <lineage>
        <taxon>Bacteria</taxon>
        <taxon>Bacillati</taxon>
        <taxon>Bacillota</taxon>
        <taxon>Bacilli</taxon>
        <taxon>Bacillales</taxon>
        <taxon>Bacillaceae</taxon>
        <taxon>Oceanobacillus</taxon>
    </lineage>
</organism>
<comment type="caution">
    <text evidence="1">The sequence shown here is derived from an EMBL/GenBank/DDBJ whole genome shotgun (WGS) entry which is preliminary data.</text>
</comment>
<dbReference type="Pfam" id="PF06240">
    <property type="entry name" value="COXG"/>
    <property type="match status" value="1"/>
</dbReference>
<dbReference type="AlphaFoldDB" id="A0A494YS51"/>
<accession>A0A494YS51</accession>
<dbReference type="InterPro" id="IPR023393">
    <property type="entry name" value="START-like_dom_sf"/>
</dbReference>
<dbReference type="Gene3D" id="3.30.530.20">
    <property type="match status" value="1"/>
</dbReference>
<dbReference type="RefSeq" id="WP_121134386.1">
    <property type="nucleotide sequence ID" value="NZ_JBHUFK010000009.1"/>
</dbReference>
<evidence type="ECO:0000313" key="2">
    <source>
        <dbReference type="Proteomes" id="UP000281813"/>
    </source>
</evidence>
<gene>
    <name evidence="1" type="ORF">D8M05_18180</name>
</gene>
<dbReference type="EMBL" id="RBZO01000042">
    <property type="protein sequence ID" value="RKQ12465.1"/>
    <property type="molecule type" value="Genomic_DNA"/>
</dbReference>
<dbReference type="Proteomes" id="UP000281813">
    <property type="component" value="Unassembled WGS sequence"/>
</dbReference>
<protein>
    <submittedName>
        <fullName evidence="1">SRPBCC family protein</fullName>
    </submittedName>
</protein>
<proteinExistence type="predicted"/>
<dbReference type="CDD" id="cd07812">
    <property type="entry name" value="SRPBCC"/>
    <property type="match status" value="1"/>
</dbReference>
<dbReference type="InterPro" id="IPR010419">
    <property type="entry name" value="CO_DH_gsu"/>
</dbReference>